<dbReference type="GO" id="GO:0008270">
    <property type="term" value="F:zinc ion binding"/>
    <property type="evidence" value="ECO:0007669"/>
    <property type="project" value="UniProtKB-UniRule"/>
</dbReference>
<comment type="similarity">
    <text evidence="2 10">Belongs to the peptidase M20A family. ArgE subfamily.</text>
</comment>
<dbReference type="NCBIfam" id="TIGR01892">
    <property type="entry name" value="AcOrn-deacetyl"/>
    <property type="match status" value="1"/>
</dbReference>
<keyword evidence="5 10" id="KW-0028">Amino-acid biosynthesis</keyword>
<evidence type="ECO:0000256" key="8">
    <source>
        <dbReference type="ARBA" id="ARBA00022833"/>
    </source>
</evidence>
<dbReference type="RefSeq" id="WP_136130083.1">
    <property type="nucleotide sequence ID" value="NZ_PDKU01000001.1"/>
</dbReference>
<dbReference type="HAMAP" id="MF_01108">
    <property type="entry name" value="ArgE"/>
    <property type="match status" value="1"/>
</dbReference>
<gene>
    <name evidence="10" type="primary">argE</name>
    <name evidence="12" type="ORF">CRV10_01560</name>
</gene>
<dbReference type="EC" id="3.5.1.16" evidence="10"/>
<keyword evidence="3 10" id="KW-0963">Cytoplasm</keyword>
<feature type="domain" description="Peptidase M20 dimerisation" evidence="11">
    <location>
        <begin position="177"/>
        <end position="281"/>
    </location>
</feature>
<dbReference type="PANTHER" id="PTHR43808:SF1">
    <property type="entry name" value="ACETYLORNITHINE DEACETYLASE"/>
    <property type="match status" value="1"/>
</dbReference>
<dbReference type="InterPro" id="IPR011650">
    <property type="entry name" value="Peptidase_M20_dimer"/>
</dbReference>
<keyword evidence="6 10" id="KW-0479">Metal-binding</keyword>
<dbReference type="GO" id="GO:0006526">
    <property type="term" value="P:L-arginine biosynthetic process"/>
    <property type="evidence" value="ECO:0007669"/>
    <property type="project" value="UniProtKB-UniRule"/>
</dbReference>
<comment type="catalytic activity">
    <reaction evidence="10">
        <text>N(2)-acetyl-L-ornithine + H2O = L-ornithine + acetate</text>
        <dbReference type="Rhea" id="RHEA:15941"/>
        <dbReference type="ChEBI" id="CHEBI:15377"/>
        <dbReference type="ChEBI" id="CHEBI:30089"/>
        <dbReference type="ChEBI" id="CHEBI:46911"/>
        <dbReference type="ChEBI" id="CHEBI:57805"/>
        <dbReference type="EC" id="3.5.1.16"/>
    </reaction>
</comment>
<dbReference type="Pfam" id="PF01546">
    <property type="entry name" value="Peptidase_M20"/>
    <property type="match status" value="1"/>
</dbReference>
<feature type="binding site" evidence="10">
    <location>
        <position position="80"/>
    </location>
    <ligand>
        <name>Zn(2+)</name>
        <dbReference type="ChEBI" id="CHEBI:29105"/>
        <label>1</label>
    </ligand>
</feature>
<comment type="caution">
    <text evidence="12">The sequence shown here is derived from an EMBL/GenBank/DDBJ whole genome shotgun (WGS) entry which is preliminary data.</text>
</comment>
<dbReference type="InterPro" id="IPR002933">
    <property type="entry name" value="Peptidase_M20"/>
</dbReference>
<dbReference type="InterPro" id="IPR036264">
    <property type="entry name" value="Bact_exopeptidase_dim_dom"/>
</dbReference>
<dbReference type="Gene3D" id="3.40.630.10">
    <property type="entry name" value="Zn peptidases"/>
    <property type="match status" value="1"/>
</dbReference>
<dbReference type="InterPro" id="IPR010169">
    <property type="entry name" value="AcOrn-deacetyl"/>
</dbReference>
<feature type="binding site" evidence="10">
    <location>
        <position position="145"/>
    </location>
    <ligand>
        <name>Zn(2+)</name>
        <dbReference type="ChEBI" id="CHEBI:29105"/>
        <label>2</label>
    </ligand>
</feature>
<dbReference type="SUPFAM" id="SSF55031">
    <property type="entry name" value="Bacterial exopeptidase dimerisation domain"/>
    <property type="match status" value="1"/>
</dbReference>
<name>A0A2P5SX94_9GAMM</name>
<evidence type="ECO:0000256" key="4">
    <source>
        <dbReference type="ARBA" id="ARBA00022571"/>
    </source>
</evidence>
<evidence type="ECO:0000256" key="5">
    <source>
        <dbReference type="ARBA" id="ARBA00022605"/>
    </source>
</evidence>
<dbReference type="PROSITE" id="PS00759">
    <property type="entry name" value="ARGE_DAPE_CPG2_2"/>
    <property type="match status" value="1"/>
</dbReference>
<comment type="subunit">
    <text evidence="10">Homodimer.</text>
</comment>
<comment type="pathway">
    <text evidence="10">Amino-acid biosynthesis; L-arginine biosynthesis; L-ornithine from N(2)-acetyl-L-ornithine (linear): step 1/1.</text>
</comment>
<comment type="subcellular location">
    <subcellularLocation>
        <location evidence="1 10">Cytoplasm</location>
    </subcellularLocation>
</comment>
<proteinExistence type="inferred from homology"/>
<evidence type="ECO:0000256" key="7">
    <source>
        <dbReference type="ARBA" id="ARBA00022801"/>
    </source>
</evidence>
<dbReference type="SUPFAM" id="SSF53187">
    <property type="entry name" value="Zn-dependent exopeptidases"/>
    <property type="match status" value="1"/>
</dbReference>
<evidence type="ECO:0000256" key="6">
    <source>
        <dbReference type="ARBA" id="ARBA00022723"/>
    </source>
</evidence>
<dbReference type="PROSITE" id="PS00758">
    <property type="entry name" value="ARGE_DAPE_CPG2_1"/>
    <property type="match status" value="1"/>
</dbReference>
<evidence type="ECO:0000256" key="1">
    <source>
        <dbReference type="ARBA" id="ARBA00004496"/>
    </source>
</evidence>
<evidence type="ECO:0000256" key="3">
    <source>
        <dbReference type="ARBA" id="ARBA00022490"/>
    </source>
</evidence>
<evidence type="ECO:0000256" key="9">
    <source>
        <dbReference type="ARBA" id="ARBA00023285"/>
    </source>
</evidence>
<protein>
    <recommendedName>
        <fullName evidence="10">Acetylornithine deacetylase</fullName>
        <shortName evidence="10">AO</shortName>
        <shortName evidence="10">Acetylornithinase</shortName>
        <ecNumber evidence="10">3.5.1.16</ecNumber>
    </recommendedName>
    <alternativeName>
        <fullName evidence="10">N-acetylornithinase</fullName>
        <shortName evidence="10">NAO</shortName>
    </alternativeName>
</protein>
<dbReference type="Pfam" id="PF07687">
    <property type="entry name" value="M20_dimer"/>
    <property type="match status" value="1"/>
</dbReference>
<keyword evidence="7 10" id="KW-0378">Hydrolase</keyword>
<keyword evidence="4 10" id="KW-0055">Arginine biosynthesis</keyword>
<evidence type="ECO:0000256" key="10">
    <source>
        <dbReference type="HAMAP-Rule" id="MF_01108"/>
    </source>
</evidence>
<sequence>MEVQSSFFIECYRKLISIPSISAIDPALDHSNEILINVLANWFNDIGFKVELYSIPNTRNKFNLLAKTGNGSGGLMLSGHTDTVPFDSSAWQYDPFVLTENNNRLYGLGTADMKGFFAFVISVLHNMNIKKLKKPLYILATADEETTMIGAKSFSQKSQLRPDIAIIGEPTSLKIINAHRGYISNIIRTKGDVGHSSNLLNGINAIELMQKAIHHLMKLRNQHDKEHYGLKHSDLIINFGHIKGGDVVNRVCSDCELHMDIRFLPNTTINNVNDMINQILLPIKNNWPNRIIVEELYPPIPAYQCNNNNLFIKKIKKILNKKTEMVHYCTEAPFIQQLCPTLVFGPGSINQAHQPNEFINMSYIKPTHDSIYKIIHYFCN</sequence>
<keyword evidence="13" id="KW-1185">Reference proteome</keyword>
<dbReference type="InterPro" id="IPR001261">
    <property type="entry name" value="ArgE/DapE_CS"/>
</dbReference>
<dbReference type="CDD" id="cd03894">
    <property type="entry name" value="M20_ArgE"/>
    <property type="match status" value="1"/>
</dbReference>
<dbReference type="OrthoDB" id="3665926at2"/>
<evidence type="ECO:0000256" key="2">
    <source>
        <dbReference type="ARBA" id="ARBA00005691"/>
    </source>
</evidence>
<feature type="binding site" evidence="10">
    <location>
        <position position="112"/>
    </location>
    <ligand>
        <name>Zn(2+)</name>
        <dbReference type="ChEBI" id="CHEBI:29105"/>
        <label>2</label>
    </ligand>
</feature>
<dbReference type="GO" id="GO:0008777">
    <property type="term" value="F:acetylornithine deacetylase activity"/>
    <property type="evidence" value="ECO:0007669"/>
    <property type="project" value="UniProtKB-UniRule"/>
</dbReference>
<dbReference type="InterPro" id="IPR050072">
    <property type="entry name" value="Peptidase_M20A"/>
</dbReference>
<dbReference type="PANTHER" id="PTHR43808">
    <property type="entry name" value="ACETYLORNITHINE DEACETYLASE"/>
    <property type="match status" value="1"/>
</dbReference>
<keyword evidence="8 10" id="KW-0862">Zinc</keyword>
<dbReference type="Proteomes" id="UP000296144">
    <property type="component" value="Unassembled WGS sequence"/>
</dbReference>
<feature type="binding site" evidence="10">
    <location>
        <position position="169"/>
    </location>
    <ligand>
        <name>Zn(2+)</name>
        <dbReference type="ChEBI" id="CHEBI:29105"/>
        <label>1</label>
    </ligand>
</feature>
<feature type="active site" evidence="10">
    <location>
        <position position="82"/>
    </location>
</feature>
<reference evidence="12 13" key="1">
    <citation type="journal article" date="2018" name="Genome Biol. Evol.">
        <title>Cladogenesis and Genomic Streamlining in Extracellular Endosymbionts of Tropical Stink Bugs.</title>
        <authorList>
            <person name="Otero-Bravo A."/>
            <person name="Goffredi S."/>
            <person name="Sabree Z.L."/>
        </authorList>
    </citation>
    <scope>NUCLEOTIDE SEQUENCE [LARGE SCALE GENOMIC DNA]</scope>
    <source>
        <strain evidence="12 13">SoEL</strain>
    </source>
</reference>
<feature type="binding site" evidence="10">
    <location>
        <position position="353"/>
    </location>
    <ligand>
        <name>Zn(2+)</name>
        <dbReference type="ChEBI" id="CHEBI:29105"/>
        <label>2</label>
    </ligand>
</feature>
<evidence type="ECO:0000313" key="13">
    <source>
        <dbReference type="Proteomes" id="UP000296144"/>
    </source>
</evidence>
<accession>A0A2P5SX94</accession>
<dbReference type="AlphaFoldDB" id="A0A2P5SX94"/>
<dbReference type="Gene3D" id="3.30.70.360">
    <property type="match status" value="1"/>
</dbReference>
<comment type="cofactor">
    <cofactor evidence="10">
        <name>glutathione</name>
        <dbReference type="ChEBI" id="CHEBI:57925"/>
    </cofactor>
</comment>
<comment type="function">
    <text evidence="10">Catalyzes the hydrolysis of the amide bond of N(2)-acetylated L-amino acids. Cleaves the acetyl group from N-acetyl-L-ornithine to form L-ornithine, an intermediate in L-arginine biosynthesis pathway, and a branchpoint in the synthesis of polyamines.</text>
</comment>
<feature type="binding site" evidence="10">
    <location>
        <position position="112"/>
    </location>
    <ligand>
        <name>Zn(2+)</name>
        <dbReference type="ChEBI" id="CHEBI:29105"/>
        <label>1</label>
    </ligand>
</feature>
<dbReference type="GO" id="GO:0005737">
    <property type="term" value="C:cytoplasm"/>
    <property type="evidence" value="ECO:0007669"/>
    <property type="project" value="UniProtKB-SubCell"/>
</dbReference>
<evidence type="ECO:0000313" key="12">
    <source>
        <dbReference type="EMBL" id="PPI86920.1"/>
    </source>
</evidence>
<dbReference type="UniPathway" id="UPA00068">
    <property type="reaction ID" value="UER00110"/>
</dbReference>
<comment type="cofactor">
    <cofactor evidence="10">
        <name>Zn(2+)</name>
        <dbReference type="ChEBI" id="CHEBI:29105"/>
    </cofactor>
    <cofactor evidence="10">
        <name>Co(2+)</name>
        <dbReference type="ChEBI" id="CHEBI:48828"/>
    </cofactor>
    <text evidence="10">Binds 2 Zn(2+) or Co(2+) ions per subunit.</text>
</comment>
<keyword evidence="9 10" id="KW-0170">Cobalt</keyword>
<dbReference type="FunFam" id="3.30.70.360:FF:000003">
    <property type="entry name" value="Acetylornithine deacetylase"/>
    <property type="match status" value="1"/>
</dbReference>
<dbReference type="EMBL" id="PDKU01000001">
    <property type="protein sequence ID" value="PPI86920.1"/>
    <property type="molecule type" value="Genomic_DNA"/>
</dbReference>
<organism evidence="12 13">
    <name type="scientific">Candidatus Pantoea edessiphila</name>
    <dbReference type="NCBI Taxonomy" id="2044610"/>
    <lineage>
        <taxon>Bacteria</taxon>
        <taxon>Pseudomonadati</taxon>
        <taxon>Pseudomonadota</taxon>
        <taxon>Gammaproteobacteria</taxon>
        <taxon>Enterobacterales</taxon>
        <taxon>Erwiniaceae</taxon>
        <taxon>Pantoea</taxon>
    </lineage>
</organism>
<evidence type="ECO:0000259" key="11">
    <source>
        <dbReference type="Pfam" id="PF07687"/>
    </source>
</evidence>
<feature type="active site" evidence="10">
    <location>
        <position position="144"/>
    </location>
</feature>
<dbReference type="NCBIfam" id="NF003474">
    <property type="entry name" value="PRK05111.1"/>
    <property type="match status" value="1"/>
</dbReference>